<sequence length="110" mass="12099">MSPRASNTRTEVRKKAYKIGVDADDEARWRRKDNLVENFVILGYCVFVDAEHALDPTLAQAIGVKIDKLLLSHPDCGEQALSLVDTLIRSGSVDVVVVDRVSQALSASLF</sequence>
<dbReference type="PRINTS" id="PR00142">
    <property type="entry name" value="RECA"/>
</dbReference>
<protein>
    <submittedName>
        <fullName evidence="6">Protein RecA</fullName>
    </submittedName>
</protein>
<evidence type="ECO:0000256" key="1">
    <source>
        <dbReference type="ARBA" id="ARBA00009391"/>
    </source>
</evidence>
<keyword evidence="3" id="KW-0067">ATP-binding</keyword>
<dbReference type="Proteomes" id="UP000516437">
    <property type="component" value="Chromosome 6"/>
</dbReference>
<dbReference type="GO" id="GO:0005524">
    <property type="term" value="F:ATP binding"/>
    <property type="evidence" value="ECO:0007669"/>
    <property type="project" value="UniProtKB-KW"/>
</dbReference>
<dbReference type="PANTHER" id="PTHR45900:SF6">
    <property type="entry name" value="DNA REPAIR PROTEIN RECA HOMOLOG 3, MITOCHONDRIAL-RELATED"/>
    <property type="match status" value="1"/>
</dbReference>
<reference evidence="6 7" key="1">
    <citation type="journal article" date="2019" name="Plant Biotechnol. J.">
        <title>The red bayberry genome and genetic basis of sex determination.</title>
        <authorList>
            <person name="Jia H.M."/>
            <person name="Jia H.J."/>
            <person name="Cai Q.L."/>
            <person name="Wang Y."/>
            <person name="Zhao H.B."/>
            <person name="Yang W.F."/>
            <person name="Wang G.Y."/>
            <person name="Li Y.H."/>
            <person name="Zhan D.L."/>
            <person name="Shen Y.T."/>
            <person name="Niu Q.F."/>
            <person name="Chang L."/>
            <person name="Qiu J."/>
            <person name="Zhao L."/>
            <person name="Xie H.B."/>
            <person name="Fu W.Y."/>
            <person name="Jin J."/>
            <person name="Li X.W."/>
            <person name="Jiao Y."/>
            <person name="Zhou C.C."/>
            <person name="Tu T."/>
            <person name="Chai C.Y."/>
            <person name="Gao J.L."/>
            <person name="Fan L.J."/>
            <person name="van de Weg E."/>
            <person name="Wang J.Y."/>
            <person name="Gao Z.S."/>
        </authorList>
    </citation>
    <scope>NUCLEOTIDE SEQUENCE [LARGE SCALE GENOMIC DNA]</scope>
    <source>
        <tissue evidence="6">Leaves</tissue>
    </source>
</reference>
<dbReference type="Pfam" id="PF00154">
    <property type="entry name" value="RecA_N"/>
    <property type="match status" value="1"/>
</dbReference>
<dbReference type="InterPro" id="IPR013765">
    <property type="entry name" value="DNA_recomb/repair_RecA"/>
</dbReference>
<evidence type="ECO:0000313" key="6">
    <source>
        <dbReference type="EMBL" id="KAB1210065.1"/>
    </source>
</evidence>
<dbReference type="PANTHER" id="PTHR45900">
    <property type="entry name" value="RECA"/>
    <property type="match status" value="1"/>
</dbReference>
<evidence type="ECO:0000256" key="3">
    <source>
        <dbReference type="ARBA" id="ARBA00022840"/>
    </source>
</evidence>
<keyword evidence="4" id="KW-0233">DNA recombination</keyword>
<keyword evidence="2" id="KW-0547">Nucleotide-binding</keyword>
<evidence type="ECO:0000313" key="7">
    <source>
        <dbReference type="Proteomes" id="UP000516437"/>
    </source>
</evidence>
<dbReference type="InterPro" id="IPR027417">
    <property type="entry name" value="P-loop_NTPase"/>
</dbReference>
<dbReference type="InterPro" id="IPR049428">
    <property type="entry name" value="RecA-like_N"/>
</dbReference>
<comment type="similarity">
    <text evidence="1">Belongs to the RecA family.</text>
</comment>
<dbReference type="Gene3D" id="3.40.50.300">
    <property type="entry name" value="P-loop containing nucleotide triphosphate hydrolases"/>
    <property type="match status" value="1"/>
</dbReference>
<dbReference type="AlphaFoldDB" id="A0A6A1VC09"/>
<keyword evidence="7" id="KW-1185">Reference proteome</keyword>
<proteinExistence type="inferred from homology"/>
<dbReference type="GO" id="GO:0006281">
    <property type="term" value="P:DNA repair"/>
    <property type="evidence" value="ECO:0007669"/>
    <property type="project" value="InterPro"/>
</dbReference>
<organism evidence="6 7">
    <name type="scientific">Morella rubra</name>
    <name type="common">Chinese bayberry</name>
    <dbReference type="NCBI Taxonomy" id="262757"/>
    <lineage>
        <taxon>Eukaryota</taxon>
        <taxon>Viridiplantae</taxon>
        <taxon>Streptophyta</taxon>
        <taxon>Embryophyta</taxon>
        <taxon>Tracheophyta</taxon>
        <taxon>Spermatophyta</taxon>
        <taxon>Magnoliopsida</taxon>
        <taxon>eudicotyledons</taxon>
        <taxon>Gunneridae</taxon>
        <taxon>Pentapetalae</taxon>
        <taxon>rosids</taxon>
        <taxon>fabids</taxon>
        <taxon>Fagales</taxon>
        <taxon>Myricaceae</taxon>
        <taxon>Morella</taxon>
    </lineage>
</organism>
<comment type="caution">
    <text evidence="6">The sequence shown here is derived from an EMBL/GenBank/DDBJ whole genome shotgun (WGS) entry which is preliminary data.</text>
</comment>
<dbReference type="EMBL" id="RXIC02000024">
    <property type="protein sequence ID" value="KAB1210065.1"/>
    <property type="molecule type" value="Genomic_DNA"/>
</dbReference>
<gene>
    <name evidence="6" type="ORF">CJ030_MR6G004325</name>
</gene>
<dbReference type="GO" id="GO:0003697">
    <property type="term" value="F:single-stranded DNA binding"/>
    <property type="evidence" value="ECO:0007669"/>
    <property type="project" value="InterPro"/>
</dbReference>
<dbReference type="SUPFAM" id="SSF52540">
    <property type="entry name" value="P-loop containing nucleoside triphosphate hydrolases"/>
    <property type="match status" value="1"/>
</dbReference>
<name>A0A6A1VC09_9ROSI</name>
<evidence type="ECO:0000256" key="4">
    <source>
        <dbReference type="ARBA" id="ARBA00023172"/>
    </source>
</evidence>
<evidence type="ECO:0000259" key="5">
    <source>
        <dbReference type="Pfam" id="PF00154"/>
    </source>
</evidence>
<dbReference type="GO" id="GO:0006310">
    <property type="term" value="P:DNA recombination"/>
    <property type="evidence" value="ECO:0007669"/>
    <property type="project" value="UniProtKB-KW"/>
</dbReference>
<accession>A0A6A1VC09</accession>
<evidence type="ECO:0000256" key="2">
    <source>
        <dbReference type="ARBA" id="ARBA00022741"/>
    </source>
</evidence>
<dbReference type="OrthoDB" id="1747693at2759"/>
<feature type="domain" description="RecA-like N-terminal" evidence="5">
    <location>
        <begin position="43"/>
        <end position="102"/>
    </location>
</feature>